<reference evidence="14" key="3">
    <citation type="submission" date="2025-09" db="UniProtKB">
        <authorList>
            <consortium name="Ensembl"/>
        </authorList>
    </citation>
    <scope>IDENTIFICATION</scope>
</reference>
<evidence type="ECO:0000256" key="10">
    <source>
        <dbReference type="SAM" id="Coils"/>
    </source>
</evidence>
<feature type="compositionally biased region" description="Low complexity" evidence="11">
    <location>
        <begin position="1527"/>
        <end position="1538"/>
    </location>
</feature>
<dbReference type="GO" id="GO:0006508">
    <property type="term" value="P:proteolysis"/>
    <property type="evidence" value="ECO:0007669"/>
    <property type="project" value="UniProtKB-KW"/>
</dbReference>
<dbReference type="InterPro" id="IPR003903">
    <property type="entry name" value="UIM_dom"/>
</dbReference>
<evidence type="ECO:0000256" key="8">
    <source>
        <dbReference type="ARBA" id="ARBA00023054"/>
    </source>
</evidence>
<feature type="region of interest" description="Disordered" evidence="11">
    <location>
        <begin position="2084"/>
        <end position="2105"/>
    </location>
</feature>
<evidence type="ECO:0000313" key="15">
    <source>
        <dbReference type="Proteomes" id="UP000008912"/>
    </source>
</evidence>
<dbReference type="PROSITE" id="PS50330">
    <property type="entry name" value="UIM"/>
    <property type="match status" value="2"/>
</dbReference>
<evidence type="ECO:0000259" key="12">
    <source>
        <dbReference type="PROSITE" id="PS50913"/>
    </source>
</evidence>
<dbReference type="GO" id="GO:0004843">
    <property type="term" value="F:cysteine-type deubiquitinase activity"/>
    <property type="evidence" value="ECO:0007669"/>
    <property type="project" value="UniProtKB-EC"/>
</dbReference>
<dbReference type="Pfam" id="PF02099">
    <property type="entry name" value="Josephin"/>
    <property type="match status" value="1"/>
</dbReference>
<feature type="compositionally biased region" description="Polar residues" evidence="11">
    <location>
        <begin position="212"/>
        <end position="233"/>
    </location>
</feature>
<dbReference type="SMART" id="SM01246">
    <property type="entry name" value="Josephin"/>
    <property type="match status" value="1"/>
</dbReference>
<comment type="subcellular location">
    <subcellularLocation>
        <location evidence="2">Golgi apparatus</location>
    </subcellularLocation>
</comment>
<evidence type="ECO:0000256" key="6">
    <source>
        <dbReference type="ARBA" id="ARBA00022801"/>
    </source>
</evidence>
<evidence type="ECO:0000256" key="9">
    <source>
        <dbReference type="PROSITE-ProRule" id="PRU00331"/>
    </source>
</evidence>
<keyword evidence="4" id="KW-0645">Protease</keyword>
<feature type="compositionally biased region" description="Basic and acidic residues" evidence="11">
    <location>
        <begin position="1543"/>
        <end position="1562"/>
    </location>
</feature>
<evidence type="ECO:0000259" key="13">
    <source>
        <dbReference type="PROSITE" id="PS50957"/>
    </source>
</evidence>
<keyword evidence="8 10" id="KW-0175">Coiled coil</keyword>
<feature type="coiled-coil region" evidence="10">
    <location>
        <begin position="592"/>
        <end position="893"/>
    </location>
</feature>
<dbReference type="PANTHER" id="PTHR18921">
    <property type="entry name" value="MYOSIN HEAVY CHAIN - RELATED"/>
    <property type="match status" value="1"/>
</dbReference>
<dbReference type="PRINTS" id="PR01233">
    <property type="entry name" value="JOSEPHIN"/>
</dbReference>
<reference evidence="14" key="2">
    <citation type="submission" date="2025-08" db="UniProtKB">
        <authorList>
            <consortium name="Ensembl"/>
        </authorList>
    </citation>
    <scope>IDENTIFICATION</scope>
</reference>
<feature type="coiled-coil region" evidence="10">
    <location>
        <begin position="1734"/>
        <end position="1867"/>
    </location>
</feature>
<dbReference type="Proteomes" id="UP000008912">
    <property type="component" value="Unassembled WGS sequence"/>
</dbReference>
<comment type="caution">
    <text evidence="9">Lacks conserved residue(s) required for the propagation of feature annotation.</text>
</comment>
<dbReference type="InterPro" id="IPR000237">
    <property type="entry name" value="GRIP_dom"/>
</dbReference>
<protein>
    <recommendedName>
        <fullName evidence="3">ubiquitinyl hydrolase 1</fullName>
        <ecNumber evidence="3">3.4.19.12</ecNumber>
    </recommendedName>
</protein>
<dbReference type="PANTHER" id="PTHR18921:SF2">
    <property type="entry name" value="THYROID RECEPTOR-INTERACTING PROTEIN 11"/>
    <property type="match status" value="1"/>
</dbReference>
<organism evidence="14 15">
    <name type="scientific">Ailuropoda melanoleuca</name>
    <name type="common">Giant panda</name>
    <dbReference type="NCBI Taxonomy" id="9646"/>
    <lineage>
        <taxon>Eukaryota</taxon>
        <taxon>Metazoa</taxon>
        <taxon>Chordata</taxon>
        <taxon>Craniata</taxon>
        <taxon>Vertebrata</taxon>
        <taxon>Euteleostomi</taxon>
        <taxon>Mammalia</taxon>
        <taxon>Eutheria</taxon>
        <taxon>Laurasiatheria</taxon>
        <taxon>Carnivora</taxon>
        <taxon>Caniformia</taxon>
        <taxon>Ursidae</taxon>
        <taxon>Ailuropoda</taxon>
    </lineage>
</organism>
<evidence type="ECO:0000256" key="2">
    <source>
        <dbReference type="ARBA" id="ARBA00004555"/>
    </source>
</evidence>
<feature type="coiled-coil region" evidence="10">
    <location>
        <begin position="455"/>
        <end position="567"/>
    </location>
</feature>
<dbReference type="GO" id="GO:0031267">
    <property type="term" value="F:small GTPase binding"/>
    <property type="evidence" value="ECO:0007669"/>
    <property type="project" value="TreeGrafter"/>
</dbReference>
<feature type="coiled-coil region" evidence="10">
    <location>
        <begin position="987"/>
        <end position="1197"/>
    </location>
</feature>
<feature type="compositionally biased region" description="Basic and acidic residues" evidence="11">
    <location>
        <begin position="234"/>
        <end position="244"/>
    </location>
</feature>
<keyword evidence="15" id="KW-1185">Reference proteome</keyword>
<evidence type="ECO:0000313" key="14">
    <source>
        <dbReference type="Ensembl" id="ENSAMEP00000037418.1"/>
    </source>
</evidence>
<evidence type="ECO:0000256" key="5">
    <source>
        <dbReference type="ARBA" id="ARBA00022786"/>
    </source>
</evidence>
<dbReference type="Ensembl" id="ENSAMET00000045700.1">
    <property type="protein sequence ID" value="ENSAMEP00000037418.1"/>
    <property type="gene ID" value="ENSAMEG00000014857.2"/>
</dbReference>
<keyword evidence="5" id="KW-0833">Ubl conjugation pathway</keyword>
<dbReference type="FunFam" id="3.90.70.40:FF:000005">
    <property type="entry name" value="Ataxin 3"/>
    <property type="match status" value="1"/>
</dbReference>
<evidence type="ECO:0000256" key="1">
    <source>
        <dbReference type="ARBA" id="ARBA00000707"/>
    </source>
</evidence>
<gene>
    <name evidence="14" type="primary">TRIP11</name>
</gene>
<feature type="coiled-coil region" evidence="10">
    <location>
        <begin position="1416"/>
        <end position="1464"/>
    </location>
</feature>
<dbReference type="GO" id="GO:0005794">
    <property type="term" value="C:Golgi apparatus"/>
    <property type="evidence" value="ECO:0007669"/>
    <property type="project" value="UniProtKB-SubCell"/>
</dbReference>
<dbReference type="InterPro" id="IPR006155">
    <property type="entry name" value="Josephin"/>
</dbReference>
<dbReference type="GO" id="GO:0006888">
    <property type="term" value="P:endoplasmic reticulum to Golgi vesicle-mediated transport"/>
    <property type="evidence" value="ECO:0007669"/>
    <property type="project" value="TreeGrafter"/>
</dbReference>
<name>A0A7N5KBE1_AILME</name>
<dbReference type="SMART" id="SM00726">
    <property type="entry name" value="UIM"/>
    <property type="match status" value="2"/>
</dbReference>
<feature type="domain" description="GRIP" evidence="12">
    <location>
        <begin position="1983"/>
        <end position="2032"/>
    </location>
</feature>
<feature type="coiled-coil region" evidence="10">
    <location>
        <begin position="1237"/>
        <end position="1264"/>
    </location>
</feature>
<reference evidence="14 15" key="1">
    <citation type="journal article" date="2010" name="Nature">
        <title>The sequence and de novo assembly of the giant panda genome.</title>
        <authorList>
            <person name="Li R."/>
            <person name="Fan W."/>
            <person name="Tian G."/>
            <person name="Zhu H."/>
            <person name="He L."/>
            <person name="Cai J."/>
            <person name="Huang Q."/>
            <person name="Cai Q."/>
            <person name="Li B."/>
            <person name="Bai Y."/>
            <person name="Zhang Z."/>
            <person name="Zhang Y."/>
            <person name="Wang W."/>
            <person name="Li J."/>
            <person name="Wei F."/>
            <person name="Li H."/>
            <person name="Jian M."/>
            <person name="Li J."/>
            <person name="Zhang Z."/>
            <person name="Nielsen R."/>
            <person name="Li D."/>
            <person name="Gu W."/>
            <person name="Yang Z."/>
            <person name="Xuan Z."/>
            <person name="Ryder O.A."/>
            <person name="Leung F.C."/>
            <person name="Zhou Y."/>
            <person name="Cao J."/>
            <person name="Sun X."/>
            <person name="Fu Y."/>
            <person name="Fang X."/>
            <person name="Guo X."/>
            <person name="Wang B."/>
            <person name="Hou R."/>
            <person name="Shen F."/>
            <person name="Mu B."/>
            <person name="Ni P."/>
            <person name="Lin R."/>
            <person name="Qian W."/>
            <person name="Wang G."/>
            <person name="Yu C."/>
            <person name="Nie W."/>
            <person name="Wang J."/>
            <person name="Wu Z."/>
            <person name="Liang H."/>
            <person name="Min J."/>
            <person name="Wu Q."/>
            <person name="Cheng S."/>
            <person name="Ruan J."/>
            <person name="Wang M."/>
            <person name="Shi Z."/>
            <person name="Wen M."/>
            <person name="Liu B."/>
            <person name="Ren X."/>
            <person name="Zheng H."/>
            <person name="Dong D."/>
            <person name="Cook K."/>
            <person name="Shan G."/>
            <person name="Zhang H."/>
            <person name="Kosiol C."/>
            <person name="Xie X."/>
            <person name="Lu Z."/>
            <person name="Zheng H."/>
            <person name="Li Y."/>
            <person name="Steiner C.C."/>
            <person name="Lam T.T."/>
            <person name="Lin S."/>
            <person name="Zhang Q."/>
            <person name="Li G."/>
            <person name="Tian J."/>
            <person name="Gong T."/>
            <person name="Liu H."/>
            <person name="Zhang D."/>
            <person name="Fang L."/>
            <person name="Ye C."/>
            <person name="Zhang J."/>
            <person name="Hu W."/>
            <person name="Xu A."/>
            <person name="Ren Y."/>
            <person name="Zhang G."/>
            <person name="Bruford M.W."/>
            <person name="Li Q."/>
            <person name="Ma L."/>
            <person name="Guo Y."/>
            <person name="An N."/>
            <person name="Hu Y."/>
            <person name="Zheng Y."/>
            <person name="Shi Y."/>
            <person name="Li Z."/>
            <person name="Liu Q."/>
            <person name="Chen Y."/>
            <person name="Zhao J."/>
            <person name="Qu N."/>
            <person name="Zhao S."/>
            <person name="Tian F."/>
            <person name="Wang X."/>
            <person name="Wang H."/>
            <person name="Xu L."/>
            <person name="Liu X."/>
            <person name="Vinar T."/>
            <person name="Wang Y."/>
            <person name="Lam T.W."/>
            <person name="Yiu S.M."/>
            <person name="Liu S."/>
            <person name="Zhang H."/>
            <person name="Li D."/>
            <person name="Huang Y."/>
            <person name="Wang X."/>
            <person name="Yang G."/>
            <person name="Jiang Z."/>
            <person name="Wang J."/>
            <person name="Qin N."/>
            <person name="Li L."/>
            <person name="Li J."/>
            <person name="Bolund L."/>
            <person name="Kristiansen K."/>
            <person name="Wong G.K."/>
            <person name="Olson M."/>
            <person name="Zhang X."/>
            <person name="Li S."/>
            <person name="Yang H."/>
            <person name="Wang J."/>
            <person name="Wang J."/>
        </authorList>
    </citation>
    <scope>NUCLEOTIDE SEQUENCE [LARGE SCALE GENOMIC DNA]</scope>
</reference>
<keyword evidence="6" id="KW-0378">Hydrolase</keyword>
<dbReference type="Pfam" id="PF02809">
    <property type="entry name" value="UIM"/>
    <property type="match status" value="2"/>
</dbReference>
<feature type="coiled-coil region" evidence="10">
    <location>
        <begin position="1338"/>
        <end position="1391"/>
    </location>
</feature>
<feature type="region of interest" description="Disordered" evidence="11">
    <location>
        <begin position="1527"/>
        <end position="1562"/>
    </location>
</feature>
<evidence type="ECO:0000256" key="3">
    <source>
        <dbReference type="ARBA" id="ARBA00012759"/>
    </source>
</evidence>
<dbReference type="GeneTree" id="ENSGT00710000106769"/>
<dbReference type="EC" id="3.4.19.12" evidence="3"/>
<keyword evidence="7" id="KW-0333">Golgi apparatus</keyword>
<dbReference type="GO" id="GO:0007030">
    <property type="term" value="P:Golgi organization"/>
    <property type="evidence" value="ECO:0007669"/>
    <property type="project" value="TreeGrafter"/>
</dbReference>
<dbReference type="PROSITE" id="PS50957">
    <property type="entry name" value="JOSEPHIN"/>
    <property type="match status" value="1"/>
</dbReference>
<dbReference type="PROSITE" id="PS50913">
    <property type="entry name" value="GRIP"/>
    <property type="match status" value="1"/>
</dbReference>
<dbReference type="GO" id="GO:0016579">
    <property type="term" value="P:protein deubiquitination"/>
    <property type="evidence" value="ECO:0007669"/>
    <property type="project" value="InterPro"/>
</dbReference>
<feature type="region of interest" description="Disordered" evidence="11">
    <location>
        <begin position="212"/>
        <end position="288"/>
    </location>
</feature>
<sequence length="2188" mass="252077">MRMAEGGVTSEDYRTFLQQPSGNMDDSGFFSIQVISNALKVWGLELILFNSPEYQRLRIDPINERSFICNYKEHWFTVRKLGKQWFNLNSLLTGPELISDTYLALFLAQLQQEGYSIFVVKGDLPDCEADQLLQMIRVQQMHRPKLIGEELAQLKEQRAQKTDLERVLEANDGSAMLDEDEEDLQRALALSRQEIDMEDEEADLRRAIQLSMQGSSRSISQDIPQTSGTNLTSEELRKRREAYFEKQQQQQQQQQDPLGHLSHPCERPATSSGARGSDPAELPNSRRKEIEAIHTILRSENERLKKLCTDLEEKHEASELQIKQQSTSYRNQLQQKEVEISHLKARQMALQDQLLKLQAAAQATPSGAGGVPAAPVPSPFGYRVSHHASAFHDDDMDFGDIISSQQEINRLSNEVSRLESEVGHWRHIAQELKQTRSQEIDDHQHEMSVLQNAHQQKLTEISRRHREELSDYEERIEELENLLQQGGSGIVVTDHSKIHEMQKTIQDLQNEKVACVKQIEELEDKIKDINKKLSSAENDRDILRKEQERLNVENRQITEECESLKLECSKLQPDAVKQSDPVTEKERILPQSTLVEEEVLRLQQALSDAENEIMRLNNLNQDNNLAEDNLKLKMHVETLEKQKSLLSQEKEELQLSLLKLNGEYEAIKSTAARDMDLNSTLHDLRLTLEAKEQELSQSLTEKEILVAELEELDRQNQEATKHMILMKDQLSKQQNEGDSIISKLREDLNDENRRVHQLEDDKMNMTKELDVQKEKLVQSELVLNDLHLAKQKLEEKVEDLVDQLNKSQKSNLNMQKENFGLKEHIKKNEEELSRVRDELTQSLNRDSGSDFKDDLLKEREAEVRNLKQNLSEIEQLNDNLNKVAFDLKMENEKLVLACEDVRHQLEESIAGRNQISLERNAIVEALKTEKGELEAELSQAELRLLEEAGKYEQTIKELSKAHDLSTSALRLEQQRLTKLSQEKDFEIAELKKNIEQVDTRRKETKEILSSSLEEQKHLTQLISEKEIFIEKLKERSSELQEELNKYTEALRKNEILKQSMEEKDRSLGSMKEENNHLKEELERLREQQSRTAPVVEPKSLDSVTELESEVLQLNIIKGNLEEEIKHHQKIIEDQNQSKMQLLQSLEEQKKEMDEFKCQHEQMNVTHTRLFLEKDEEIKNLQKTVEQIKTQLHEERQGVQTENSEIFQETKVRSLNIENGSEKHDLSKAETERLVKGIKERELEIKLLNEKNISLTKQIDQLSKDEVGKLTQIIQQKDLEIQALHARISSASYTQDVVYLQQQLQAYAMEREQVLAVLNEKTRENSHLKTEYHKMMDIVAAKEAALVKLQDENKKLSTRSEGGGQDMFRETVQNLSRIIREKDIEIDALSQKCQTLLTVLQTSSTGNEVGSVNSNQFEELLQERDKLKQQVKKMEEWKQQVMTTVQNMQHESAQLQEELHQLQAQVLVDSDNNSKLQVDYTGLIQSYEQNETKLKNFGQELAQVQHSIGQLCSTKDLLLGKLDIISPQLSSGSSPPSQSAESRGTAKPDTARESSKQELEELRKSLQEKDATIKTLQENNHRLSDSIAATSELERKEHEQTDSEIKQLKEKQDVLQKSLKEKDLLIKAKSDQLLSLNENFTNKVNENELLRQAVTNLKERILILEMDICKLKEENEKIVETTREKETEYQALQETNTKFSMMLREKEFECHSMKEKALAFEQLLKEKEQGKTGELNQLLNAVKSMQEKTVKFQQERDQVMLALKQKQMENSALQNEVQHLRDKELRLNQELERLRNHLLESEDSYTREALAAEDREAKLRKKVTVLEEKLVSSSNAMENASHQANLQVESLQEQLNVVSKQRDETALQLSVSREQVKQYALSLSNLQMVLEHFQQEEKAMYSAELEKHKQLVAEWKKKAENLEGKLMSLQERFDEANAALDSASRLTEQLDLKEEQIEELKKQNELRQEMLDDVQKKLMNLVNSTEGKVDKVLMRNLFIGHFHTPKHQRHEVLRLMGSILGIKREEMEQLLHEDQGGVTRWMTGWLGGGSKSVPNTPLRPNQQSVLNSSFSELFVKFLETESHPSLPPPKLSVHDMKPLDSPGRRKVVTNVPESFKDTTESRTGRRADVNPFLAPRSAAVPLINPAGLGPGGPGHLLLKPISDVLPTFTPLPVSPDNSAGVVLKDLLKQ</sequence>
<comment type="catalytic activity">
    <reaction evidence="1">
        <text>Thiol-dependent hydrolysis of ester, thioester, amide, peptide and isopeptide bonds formed by the C-terminal Gly of ubiquitin (a 76-residue protein attached to proteins as an intracellular targeting signal).</text>
        <dbReference type="EC" id="3.4.19.12"/>
    </reaction>
</comment>
<feature type="domain" description="Josephin" evidence="13">
    <location>
        <begin position="1"/>
        <end position="135"/>
    </location>
</feature>
<evidence type="ECO:0000256" key="7">
    <source>
        <dbReference type="ARBA" id="ARBA00023034"/>
    </source>
</evidence>
<evidence type="ECO:0000256" key="11">
    <source>
        <dbReference type="SAM" id="MobiDB-lite"/>
    </source>
</evidence>
<dbReference type="Gene3D" id="3.90.70.40">
    <property type="match status" value="1"/>
</dbReference>
<feature type="coiled-coil region" evidence="10">
    <location>
        <begin position="294"/>
        <end position="360"/>
    </location>
</feature>
<accession>A0A7N5KBE1</accession>
<dbReference type="Gene3D" id="1.10.287.1490">
    <property type="match status" value="1"/>
</dbReference>
<dbReference type="Pfam" id="PF16619">
    <property type="entry name" value="SUIM_assoc"/>
    <property type="match status" value="1"/>
</dbReference>
<proteinExistence type="predicted"/>
<feature type="coiled-coil region" evidence="10">
    <location>
        <begin position="1897"/>
        <end position="1976"/>
    </location>
</feature>
<evidence type="ECO:0000256" key="4">
    <source>
        <dbReference type="ARBA" id="ARBA00022670"/>
    </source>
</evidence>